<dbReference type="EMBL" id="OM869523">
    <property type="protein sequence ID" value="UPW40951.1"/>
    <property type="molecule type" value="Genomic_DNA"/>
</dbReference>
<accession>A0A976N0S0</accession>
<sequence>MKRKRMRKKENIKMWKKGINNVKDINVEYPRNQRGGIRF</sequence>
<reference evidence="1" key="1">
    <citation type="submission" date="2022-02" db="EMBL/GenBank/DDBJ databases">
        <title>Towards deciphering the DNA virus diversity associated with rodent species in the families Cricetidae and Heteromyidae.</title>
        <authorList>
            <person name="Lund M."/>
            <person name="Larsen B.B."/>
            <person name="Gryseels S."/>
            <person name="Kraberger S."/>
            <person name="Rowsey D.M."/>
            <person name="Steger L."/>
            <person name="Yule K.M."/>
            <person name="Upham N.S."/>
            <person name="Worobey M."/>
            <person name="Van Doorslaer K."/>
            <person name="Varsani A."/>
        </authorList>
    </citation>
    <scope>NUCLEOTIDE SEQUENCE</scope>
    <source>
        <strain evidence="1">UA08Rod_6044</strain>
    </source>
</reference>
<protein>
    <submittedName>
        <fullName evidence="1">Uncharacterized protein</fullName>
    </submittedName>
</protein>
<evidence type="ECO:0000313" key="1">
    <source>
        <dbReference type="EMBL" id="UPW40951.1"/>
    </source>
</evidence>
<name>A0A976N0S0_9VIRU</name>
<organism evidence="1">
    <name type="scientific">Sigmofec virus UA08Rod_6044</name>
    <dbReference type="NCBI Taxonomy" id="2929448"/>
    <lineage>
        <taxon>Viruses</taxon>
        <taxon>Monodnaviria</taxon>
        <taxon>Sangervirae</taxon>
        <taxon>Phixviricota</taxon>
        <taxon>Malgrandaviricetes</taxon>
        <taxon>Petitvirales</taxon>
        <taxon>Microviridae</taxon>
    </lineage>
</organism>
<proteinExistence type="predicted"/>